<keyword evidence="1 3" id="KW-0853">WD repeat</keyword>
<dbReference type="InterPro" id="IPR001680">
    <property type="entry name" value="WD40_rpt"/>
</dbReference>
<feature type="repeat" description="WD" evidence="3">
    <location>
        <begin position="66"/>
        <end position="107"/>
    </location>
</feature>
<dbReference type="InterPro" id="IPR015943">
    <property type="entry name" value="WD40/YVTN_repeat-like_dom_sf"/>
</dbReference>
<keyword evidence="2" id="KW-0677">Repeat</keyword>
<evidence type="ECO:0000256" key="2">
    <source>
        <dbReference type="ARBA" id="ARBA00022737"/>
    </source>
</evidence>
<sequence length="164" mass="17990">MPRVMKKRKNKRKPPQPSLKAIWRAHIDDHPIGLAWSPDGKRLAVAGVSGPIALFNGADGAVQHQLPGHPLGTMAISWHKDSRLLASVGQDGKVRLWDAETGRQTSEMAGGASWVERIAFSPAGDWLVSAAGRKLRLWDATGELNYEFPDANSTITDIKWRHDG</sequence>
<evidence type="ECO:0000313" key="4">
    <source>
        <dbReference type="EMBL" id="MYD88823.1"/>
    </source>
</evidence>
<accession>A0A6B1DPR4</accession>
<organism evidence="4">
    <name type="scientific">Caldilineaceae bacterium SB0662_bin_9</name>
    <dbReference type="NCBI Taxonomy" id="2605258"/>
    <lineage>
        <taxon>Bacteria</taxon>
        <taxon>Bacillati</taxon>
        <taxon>Chloroflexota</taxon>
        <taxon>Caldilineae</taxon>
        <taxon>Caldilineales</taxon>
        <taxon>Caldilineaceae</taxon>
    </lineage>
</organism>
<dbReference type="Pfam" id="PF00400">
    <property type="entry name" value="WD40"/>
    <property type="match status" value="3"/>
</dbReference>
<proteinExistence type="predicted"/>
<dbReference type="InterPro" id="IPR019775">
    <property type="entry name" value="WD40_repeat_CS"/>
</dbReference>
<dbReference type="InterPro" id="IPR011047">
    <property type="entry name" value="Quinoprotein_ADH-like_sf"/>
</dbReference>
<dbReference type="PROSITE" id="PS50082">
    <property type="entry name" value="WD_REPEATS_2"/>
    <property type="match status" value="1"/>
</dbReference>
<dbReference type="PANTHER" id="PTHR19879">
    <property type="entry name" value="TRANSCRIPTION INITIATION FACTOR TFIID"/>
    <property type="match status" value="1"/>
</dbReference>
<dbReference type="SMART" id="SM00320">
    <property type="entry name" value="WD40"/>
    <property type="match status" value="3"/>
</dbReference>
<evidence type="ECO:0000256" key="3">
    <source>
        <dbReference type="PROSITE-ProRule" id="PRU00221"/>
    </source>
</evidence>
<feature type="non-terminal residue" evidence="4">
    <location>
        <position position="164"/>
    </location>
</feature>
<dbReference type="PANTHER" id="PTHR19879:SF9">
    <property type="entry name" value="TRANSCRIPTION INITIATION FACTOR TFIID SUBUNIT 5"/>
    <property type="match status" value="1"/>
</dbReference>
<dbReference type="PROSITE" id="PS50294">
    <property type="entry name" value="WD_REPEATS_REGION"/>
    <property type="match status" value="1"/>
</dbReference>
<evidence type="ECO:0000256" key="1">
    <source>
        <dbReference type="ARBA" id="ARBA00022574"/>
    </source>
</evidence>
<dbReference type="PROSITE" id="PS00678">
    <property type="entry name" value="WD_REPEATS_1"/>
    <property type="match status" value="1"/>
</dbReference>
<comment type="caution">
    <text evidence="4">The sequence shown here is derived from an EMBL/GenBank/DDBJ whole genome shotgun (WGS) entry which is preliminary data.</text>
</comment>
<dbReference type="SUPFAM" id="SSF50998">
    <property type="entry name" value="Quinoprotein alcohol dehydrogenase-like"/>
    <property type="match status" value="1"/>
</dbReference>
<dbReference type="EMBL" id="VXPY01000005">
    <property type="protein sequence ID" value="MYD88823.1"/>
    <property type="molecule type" value="Genomic_DNA"/>
</dbReference>
<reference evidence="4" key="1">
    <citation type="submission" date="2019-09" db="EMBL/GenBank/DDBJ databases">
        <title>Characterisation of the sponge microbiome using genome-centric metagenomics.</title>
        <authorList>
            <person name="Engelberts J.P."/>
            <person name="Robbins S.J."/>
            <person name="De Goeij J.M."/>
            <person name="Aranda M."/>
            <person name="Bell S.C."/>
            <person name="Webster N.S."/>
        </authorList>
    </citation>
    <scope>NUCLEOTIDE SEQUENCE</scope>
    <source>
        <strain evidence="4">SB0662_bin_9</strain>
    </source>
</reference>
<dbReference type="Gene3D" id="2.130.10.10">
    <property type="entry name" value="YVTN repeat-like/Quinoprotein amine dehydrogenase"/>
    <property type="match status" value="1"/>
</dbReference>
<dbReference type="AlphaFoldDB" id="A0A6B1DPR4"/>
<name>A0A6B1DPR4_9CHLR</name>
<gene>
    <name evidence="4" type="ORF">F4Y08_00570</name>
</gene>
<protein>
    <submittedName>
        <fullName evidence="4">WD40 repeat domain-containing protein</fullName>
    </submittedName>
</protein>